<keyword evidence="2" id="KW-1185">Reference proteome</keyword>
<protein>
    <recommendedName>
        <fullName evidence="3">6-pyruvoyl tetrahydrobiopterin synthase</fullName>
    </recommendedName>
</protein>
<sequence length="454" mass="48510">MAGISYNAQKNPYLGPAGSATMHCDAQASDASPMRGPGVPGPGQRWVTKEIKMGGACPTILVGEDNIVQVLCTKVVSSDGIALQPNVATLSADGTPIDDLNLPKGALLGGVYAYIDNANRMVLVDGTSTLIRVAHDAGGGNLHIDSRFDLSSVLRGDQIVGLTPDWQGRIWLASKNALTIVVDFERGMIRATKLQQFATTEVVDNSISSSPDGVNIITSHGIYQLHADEMGRPQISWSHSYDRGNHRKPGQLAWGSGASPTFFGPNGSDYVMLSDNADDQESVIVYRVADGKLIGSAKLFQPGKSGTENSMIGIGNTIIGASTYGYPYPKYPDGAGTSVPKSAPFAPGMERWDITEKGLVNVWKRDDVYSSAVPRYCAPDNIIYTCERGRGFLGIDPIFALAIDMETGETLHRVEQPGKAMIGSSDTLEMVGVIKDGVWWQGTISRILRISMGA</sequence>
<dbReference type="Proteomes" id="UP001212097">
    <property type="component" value="Chromosome"/>
</dbReference>
<name>A0ABY7R280_9ACTN</name>
<dbReference type="RefSeq" id="WP_271418882.1">
    <property type="nucleotide sequence ID" value="NZ_CP115668.1"/>
</dbReference>
<organism evidence="1 2">
    <name type="scientific">Cutibacterium equinum</name>
    <dbReference type="NCBI Taxonomy" id="3016342"/>
    <lineage>
        <taxon>Bacteria</taxon>
        <taxon>Bacillati</taxon>
        <taxon>Actinomycetota</taxon>
        <taxon>Actinomycetes</taxon>
        <taxon>Propionibacteriales</taxon>
        <taxon>Propionibacteriaceae</taxon>
        <taxon>Cutibacterium</taxon>
    </lineage>
</organism>
<dbReference type="EMBL" id="CP115668">
    <property type="protein sequence ID" value="WCC80702.1"/>
    <property type="molecule type" value="Genomic_DNA"/>
</dbReference>
<gene>
    <name evidence="1" type="ORF">O6R08_04260</name>
</gene>
<accession>A0ABY7R280</accession>
<evidence type="ECO:0000313" key="1">
    <source>
        <dbReference type="EMBL" id="WCC80702.1"/>
    </source>
</evidence>
<reference evidence="1 2" key="1">
    <citation type="submission" date="2023-06" db="EMBL/GenBank/DDBJ databases">
        <title>The Gram-positive Non-spore-bearing Anaerobic Bacilli of Human Feces.</title>
        <authorList>
            <person name="Eggerth A.H."/>
        </authorList>
    </citation>
    <scope>NUCLEOTIDE SEQUENCE [LARGE SCALE GENOMIC DNA]</scope>
    <source>
        <strain evidence="1 2">CBA3108</strain>
    </source>
</reference>
<proteinExistence type="predicted"/>
<evidence type="ECO:0008006" key="3">
    <source>
        <dbReference type="Google" id="ProtNLM"/>
    </source>
</evidence>
<evidence type="ECO:0000313" key="2">
    <source>
        <dbReference type="Proteomes" id="UP001212097"/>
    </source>
</evidence>